<evidence type="ECO:0000259" key="1">
    <source>
        <dbReference type="Pfam" id="PF02627"/>
    </source>
</evidence>
<dbReference type="InterPro" id="IPR029032">
    <property type="entry name" value="AhpD-like"/>
</dbReference>
<dbReference type="GO" id="GO:0051920">
    <property type="term" value="F:peroxiredoxin activity"/>
    <property type="evidence" value="ECO:0007669"/>
    <property type="project" value="InterPro"/>
</dbReference>
<feature type="domain" description="Carboxymuconolactone decarboxylase-like" evidence="1">
    <location>
        <begin position="50"/>
        <end position="81"/>
    </location>
</feature>
<sequence length="81" mass="9403">MAWINMIAEDEAQGELKGWYDKLREPWGGVDNILRVHSIDTPTLKGHYELYRSAMKGSRDLTHKQREMIAVVVSTINQCHY</sequence>
<dbReference type="AlphaFoldDB" id="A0A381N6G5"/>
<dbReference type="SUPFAM" id="SSF69118">
    <property type="entry name" value="AhpD-like"/>
    <property type="match status" value="1"/>
</dbReference>
<dbReference type="EMBL" id="UINC01000154">
    <property type="protein sequence ID" value="SUZ50125.1"/>
    <property type="molecule type" value="Genomic_DNA"/>
</dbReference>
<proteinExistence type="predicted"/>
<accession>A0A381N6G5</accession>
<dbReference type="Pfam" id="PF02627">
    <property type="entry name" value="CMD"/>
    <property type="match status" value="1"/>
</dbReference>
<protein>
    <recommendedName>
        <fullName evidence="1">Carboxymuconolactone decarboxylase-like domain-containing protein</fullName>
    </recommendedName>
</protein>
<organism evidence="2">
    <name type="scientific">marine metagenome</name>
    <dbReference type="NCBI Taxonomy" id="408172"/>
    <lineage>
        <taxon>unclassified sequences</taxon>
        <taxon>metagenomes</taxon>
        <taxon>ecological metagenomes</taxon>
    </lineage>
</organism>
<evidence type="ECO:0000313" key="2">
    <source>
        <dbReference type="EMBL" id="SUZ50125.1"/>
    </source>
</evidence>
<dbReference type="Gene3D" id="1.20.1290.10">
    <property type="entry name" value="AhpD-like"/>
    <property type="match status" value="1"/>
</dbReference>
<name>A0A381N6G5_9ZZZZ</name>
<gene>
    <name evidence="2" type="ORF">METZ01_LOCUS2979</name>
</gene>
<reference evidence="2" key="1">
    <citation type="submission" date="2018-05" db="EMBL/GenBank/DDBJ databases">
        <authorList>
            <person name="Lanie J.A."/>
            <person name="Ng W.-L."/>
            <person name="Kazmierczak K.M."/>
            <person name="Andrzejewski T.M."/>
            <person name="Davidsen T.M."/>
            <person name="Wayne K.J."/>
            <person name="Tettelin H."/>
            <person name="Glass J.I."/>
            <person name="Rusch D."/>
            <person name="Podicherti R."/>
            <person name="Tsui H.-C.T."/>
            <person name="Winkler M.E."/>
        </authorList>
    </citation>
    <scope>NUCLEOTIDE SEQUENCE</scope>
</reference>
<dbReference type="InterPro" id="IPR003779">
    <property type="entry name" value="CMD-like"/>
</dbReference>